<evidence type="ECO:0000256" key="1">
    <source>
        <dbReference type="SAM" id="MobiDB-lite"/>
    </source>
</evidence>
<feature type="domain" description="O-acyltransferase WSD1 C-terminal" evidence="3">
    <location>
        <begin position="614"/>
        <end position="748"/>
    </location>
</feature>
<feature type="compositionally biased region" description="Low complexity" evidence="1">
    <location>
        <begin position="810"/>
        <end position="825"/>
    </location>
</feature>
<sequence>MLLSRETRTESHDSSNSGSSSLITIIDQGTTMSQSSNSNNNYSSSMSSLKRHSSSQIYPSGSSNSISSTTTTGQINNTNRHIRNKLNSPIIVPNNVIEVEDSRDGDGGGGGTALSNSTNCISHNVSISEELDFVPTPPPPPCSSKLPPTIESKLSSFELNNNDNNHRKRSSTISSTSSTKKKSNKIFKFPKICKNPNTSIDPNDSSSTTIKVNKQYHQTIVSNETVGVSVKTSKPITSTKVSTPPSSNTYHGPPTTLPSAGGLKSKKLKPLIHPLDRSIVGIFTLTIFFTILAIMTGAPIVLALFTLVPIVYILKKIFLCHLSSIPDHEPLSSIDTFWIGSEQVTNCILYVDKGLSLEQLRDVISSRLLTKSELSRLRSRLVYKGLCRTPHWKLDHNFDQVDQHVFEDEPLRTKKCLRTRITELMSQPLPMDRPLWQIRYCPVHYARNQVILIIRVHQALSQSGLVSILTHYLSDSAPTTTSTSMITNTKPRFGGVTLSINIFRAIIVGPLTFFLWILWAFTRRRNNYLTKSKDSCSVHWMTIDLPRVYRIKQVTRSTLNDVLLSTIAGSIRAYLTTKTTITNPPDLTASIPIDIKPSSPMECSLLGVNYVLTTSPIPTNTEGAIPRLWEVRHLMEELKTSADTAVMYGAHYLFDRLLPRPLYRFMVNLVNRNSSIYVSNIQGPEMNLSIGSHRLMKAYYLLTPPSYCSIGFNIFTFHDKLYIAISSRSKLINDARALGRLLRSQIDLLHVLLARRRVPGESKRAKRAMYLGTAAADQLQAAHIGLYQSMAGVVVSRPMTIHSQTLDMEQPSPSSQQQQQQTSPQIGNTPTRSVDLSAKLHSIQDELNQLSEAYDMGDPDVAARYEELKQEFTRVLYEMRRRKSIADYGQNIMINIENEDDDDDDNDGELRPPPRRFSVVSIGRRGSIVSSLPSSSRVTPPILSRRSMAATSPEPPSSPEVAFKIETEC</sequence>
<evidence type="ECO:0000313" key="5">
    <source>
        <dbReference type="Proteomes" id="UP001142055"/>
    </source>
</evidence>
<reference evidence="4" key="1">
    <citation type="submission" date="2022-12" db="EMBL/GenBank/DDBJ databases">
        <title>Genome assemblies of Blomia tropicalis.</title>
        <authorList>
            <person name="Cui Y."/>
        </authorList>
    </citation>
    <scope>NUCLEOTIDE SEQUENCE</scope>
    <source>
        <tissue evidence="4">Adult mites</tissue>
    </source>
</reference>
<feature type="compositionally biased region" description="Low complexity" evidence="1">
    <location>
        <begin position="33"/>
        <end position="79"/>
    </location>
</feature>
<name>A0A9Q0M5I1_BLOTA</name>
<dbReference type="InterPro" id="IPR045034">
    <property type="entry name" value="O-acyltransferase_WSD1-like"/>
</dbReference>
<dbReference type="Pfam" id="PF06974">
    <property type="entry name" value="WS_DGAT_C"/>
    <property type="match status" value="1"/>
</dbReference>
<feature type="region of interest" description="Disordered" evidence="1">
    <location>
        <begin position="236"/>
        <end position="256"/>
    </location>
</feature>
<feature type="compositionally biased region" description="Acidic residues" evidence="1">
    <location>
        <begin position="897"/>
        <end position="907"/>
    </location>
</feature>
<feature type="region of interest" description="Disordered" evidence="1">
    <location>
        <begin position="156"/>
        <end position="182"/>
    </location>
</feature>
<dbReference type="GO" id="GO:0008374">
    <property type="term" value="F:O-acyltransferase activity"/>
    <property type="evidence" value="ECO:0007669"/>
    <property type="project" value="InterPro"/>
</dbReference>
<feature type="transmembrane region" description="Helical" evidence="2">
    <location>
        <begin position="281"/>
        <end position="314"/>
    </location>
</feature>
<dbReference type="PANTHER" id="PTHR31650:SF1">
    <property type="entry name" value="WAX ESTER SYNTHASE_DIACYLGLYCEROL ACYLTRANSFERASE 4-RELATED"/>
    <property type="match status" value="1"/>
</dbReference>
<dbReference type="OMA" id="RVHQVIS"/>
<dbReference type="GO" id="GO:0019432">
    <property type="term" value="P:triglyceride biosynthetic process"/>
    <property type="evidence" value="ECO:0007669"/>
    <property type="project" value="TreeGrafter"/>
</dbReference>
<keyword evidence="2" id="KW-0812">Transmembrane</keyword>
<organism evidence="4 5">
    <name type="scientific">Blomia tropicalis</name>
    <name type="common">Mite</name>
    <dbReference type="NCBI Taxonomy" id="40697"/>
    <lineage>
        <taxon>Eukaryota</taxon>
        <taxon>Metazoa</taxon>
        <taxon>Ecdysozoa</taxon>
        <taxon>Arthropoda</taxon>
        <taxon>Chelicerata</taxon>
        <taxon>Arachnida</taxon>
        <taxon>Acari</taxon>
        <taxon>Acariformes</taxon>
        <taxon>Sarcoptiformes</taxon>
        <taxon>Astigmata</taxon>
        <taxon>Glycyphagoidea</taxon>
        <taxon>Echimyopodidae</taxon>
        <taxon>Blomia</taxon>
    </lineage>
</organism>
<evidence type="ECO:0000313" key="4">
    <source>
        <dbReference type="EMBL" id="KAJ6218998.1"/>
    </source>
</evidence>
<feature type="region of interest" description="Disordered" evidence="1">
    <location>
        <begin position="929"/>
        <end position="969"/>
    </location>
</feature>
<proteinExistence type="predicted"/>
<feature type="region of interest" description="Disordered" evidence="1">
    <location>
        <begin position="896"/>
        <end position="916"/>
    </location>
</feature>
<feature type="region of interest" description="Disordered" evidence="1">
    <location>
        <begin position="1"/>
        <end position="81"/>
    </location>
</feature>
<protein>
    <recommendedName>
        <fullName evidence="3">O-acyltransferase WSD1 C-terminal domain-containing protein</fullName>
    </recommendedName>
</protein>
<dbReference type="GO" id="GO:0005886">
    <property type="term" value="C:plasma membrane"/>
    <property type="evidence" value="ECO:0007669"/>
    <property type="project" value="TreeGrafter"/>
</dbReference>
<feature type="transmembrane region" description="Helical" evidence="2">
    <location>
        <begin position="502"/>
        <end position="521"/>
    </location>
</feature>
<keyword evidence="2" id="KW-1133">Transmembrane helix</keyword>
<gene>
    <name evidence="4" type="ORF">RDWZM_004810</name>
</gene>
<feature type="compositionally biased region" description="Polar residues" evidence="1">
    <location>
        <begin position="236"/>
        <end position="250"/>
    </location>
</feature>
<feature type="region of interest" description="Disordered" evidence="1">
    <location>
        <begin position="805"/>
        <end position="832"/>
    </location>
</feature>
<keyword evidence="2" id="KW-0472">Membrane</keyword>
<dbReference type="AlphaFoldDB" id="A0A9Q0M5I1"/>
<comment type="caution">
    <text evidence="4">The sequence shown here is derived from an EMBL/GenBank/DDBJ whole genome shotgun (WGS) entry which is preliminary data.</text>
</comment>
<evidence type="ECO:0000256" key="2">
    <source>
        <dbReference type="SAM" id="Phobius"/>
    </source>
</evidence>
<dbReference type="EMBL" id="JAPWDV010000002">
    <property type="protein sequence ID" value="KAJ6218998.1"/>
    <property type="molecule type" value="Genomic_DNA"/>
</dbReference>
<keyword evidence="5" id="KW-1185">Reference proteome</keyword>
<evidence type="ECO:0000259" key="3">
    <source>
        <dbReference type="Pfam" id="PF06974"/>
    </source>
</evidence>
<dbReference type="PANTHER" id="PTHR31650">
    <property type="entry name" value="O-ACYLTRANSFERASE (WSD1-LIKE) FAMILY PROTEIN"/>
    <property type="match status" value="1"/>
</dbReference>
<dbReference type="Proteomes" id="UP001142055">
    <property type="component" value="Chromosome 2"/>
</dbReference>
<feature type="compositionally biased region" description="Basic and acidic residues" evidence="1">
    <location>
        <begin position="1"/>
        <end position="13"/>
    </location>
</feature>
<accession>A0A9Q0M5I1</accession>
<dbReference type="InterPro" id="IPR009721">
    <property type="entry name" value="O-acyltransferase_WSD1_C"/>
</dbReference>